<feature type="compositionally biased region" description="Basic residues" evidence="1">
    <location>
        <begin position="121"/>
        <end position="133"/>
    </location>
</feature>
<gene>
    <name evidence="2" type="ORF">DS421_19g666880</name>
</gene>
<organism evidence="2 3">
    <name type="scientific">Arachis hypogaea</name>
    <name type="common">Peanut</name>
    <dbReference type="NCBI Taxonomy" id="3818"/>
    <lineage>
        <taxon>Eukaryota</taxon>
        <taxon>Viridiplantae</taxon>
        <taxon>Streptophyta</taxon>
        <taxon>Embryophyta</taxon>
        <taxon>Tracheophyta</taxon>
        <taxon>Spermatophyta</taxon>
        <taxon>Magnoliopsida</taxon>
        <taxon>eudicotyledons</taxon>
        <taxon>Gunneridae</taxon>
        <taxon>Pentapetalae</taxon>
        <taxon>rosids</taxon>
        <taxon>fabids</taxon>
        <taxon>Fabales</taxon>
        <taxon>Fabaceae</taxon>
        <taxon>Papilionoideae</taxon>
        <taxon>50 kb inversion clade</taxon>
        <taxon>dalbergioids sensu lato</taxon>
        <taxon>Dalbergieae</taxon>
        <taxon>Pterocarpus clade</taxon>
        <taxon>Arachis</taxon>
    </lineage>
</organism>
<dbReference type="Proteomes" id="UP000464620">
    <property type="component" value="Chromosome B09"/>
</dbReference>
<protein>
    <submittedName>
        <fullName evidence="2">Uncharacterized protein</fullName>
    </submittedName>
</protein>
<name>A0A6B9VDP6_ARAHY</name>
<proteinExistence type="predicted"/>
<accession>A0A6B9VDP6</accession>
<reference evidence="2 3" key="1">
    <citation type="submission" date="2020-01" db="EMBL/GenBank/DDBJ databases">
        <title>Genome sequence of Arachis hypogaea, cultivar Shitouqi.</title>
        <authorList>
            <person name="Zhuang W."/>
            <person name="Chen H."/>
            <person name="Varshney R."/>
            <person name="Wang D."/>
            <person name="Ming R."/>
        </authorList>
    </citation>
    <scope>NUCLEOTIDE SEQUENCE [LARGE SCALE GENOMIC DNA]</scope>
    <source>
        <tissue evidence="2">Young leaf</tissue>
    </source>
</reference>
<dbReference type="AlphaFoldDB" id="A0A6B9VDP6"/>
<evidence type="ECO:0000313" key="3">
    <source>
        <dbReference type="Proteomes" id="UP000464620"/>
    </source>
</evidence>
<sequence length="359" mass="40504">MLPFGDETTSFSDSLTKFVRTIVSEEIRTLSSTISDQGKKIDAILAIVSSGPRSVAVHADDANADEKITVSGLPPPVIAHTTTTKAPLHQKSTRCPLAQKHELDCKPSSPLSDNEISKNTSLKRHKSTTKSRSYKATSSIKKKISTRRDFKLQRGRLWLYESHDLVNMYGDEMPMCLEVAFQPTSEIVFMESELAIVAYIFGTDYDPKEILVPNEHCCGIREALMTLCPKDRVGDNVMKEVLNLVASMLTKHAAVTVEGNKWFFPTTFVQIVLQQRGISVGTMEYIKINFMSKVEDLYKISFLENLLLDDWFYQSDNTERLMVSKFKFQEPEVPQQDAQSHSVIYGGVVPYRWSTNTVE</sequence>
<feature type="region of interest" description="Disordered" evidence="1">
    <location>
        <begin position="101"/>
        <end position="140"/>
    </location>
</feature>
<feature type="compositionally biased region" description="Polar residues" evidence="1">
    <location>
        <begin position="109"/>
        <end position="120"/>
    </location>
</feature>
<evidence type="ECO:0000313" key="2">
    <source>
        <dbReference type="EMBL" id="QHN79065.1"/>
    </source>
</evidence>
<evidence type="ECO:0000256" key="1">
    <source>
        <dbReference type="SAM" id="MobiDB-lite"/>
    </source>
</evidence>
<dbReference type="EMBL" id="CP031001">
    <property type="protein sequence ID" value="QHN79065.1"/>
    <property type="molecule type" value="Genomic_DNA"/>
</dbReference>